<dbReference type="EMBL" id="VFML01000001">
    <property type="protein sequence ID" value="TQJ00944.1"/>
    <property type="molecule type" value="Genomic_DNA"/>
</dbReference>
<proteinExistence type="predicted"/>
<keyword evidence="2" id="KW-1185">Reference proteome</keyword>
<name>A0A542DCZ9_AMYCI</name>
<gene>
    <name evidence="1" type="ORF">FB471_0597</name>
</gene>
<reference evidence="1 2" key="1">
    <citation type="submission" date="2019-06" db="EMBL/GenBank/DDBJ databases">
        <title>Sequencing the genomes of 1000 actinobacteria strains.</title>
        <authorList>
            <person name="Klenk H.-P."/>
        </authorList>
    </citation>
    <scope>NUCLEOTIDE SEQUENCE [LARGE SCALE GENOMIC DNA]</scope>
    <source>
        <strain evidence="1 2">DSM 45679</strain>
    </source>
</reference>
<dbReference type="Proteomes" id="UP000320876">
    <property type="component" value="Unassembled WGS sequence"/>
</dbReference>
<accession>A0A542DCZ9</accession>
<sequence length="105" mass="10868">MNEDGSAVLDLPSTGLAAKAVELAVRVGSAATASHSIRSLLFARLLAEHQGMRVGADYESGLLLYACVLYGIGFSAEAVGGNGSKWTVQTSRPSYSPTTACPPPR</sequence>
<protein>
    <submittedName>
        <fullName evidence="1">Uncharacterized protein</fullName>
    </submittedName>
</protein>
<evidence type="ECO:0000313" key="2">
    <source>
        <dbReference type="Proteomes" id="UP000320876"/>
    </source>
</evidence>
<evidence type="ECO:0000313" key="1">
    <source>
        <dbReference type="EMBL" id="TQJ00944.1"/>
    </source>
</evidence>
<dbReference type="AlphaFoldDB" id="A0A542DCZ9"/>
<organism evidence="1 2">
    <name type="scientific">Amycolatopsis cihanbeyliensis</name>
    <dbReference type="NCBI Taxonomy" id="1128664"/>
    <lineage>
        <taxon>Bacteria</taxon>
        <taxon>Bacillati</taxon>
        <taxon>Actinomycetota</taxon>
        <taxon>Actinomycetes</taxon>
        <taxon>Pseudonocardiales</taxon>
        <taxon>Pseudonocardiaceae</taxon>
        <taxon>Amycolatopsis</taxon>
    </lineage>
</organism>
<comment type="caution">
    <text evidence="1">The sequence shown here is derived from an EMBL/GenBank/DDBJ whole genome shotgun (WGS) entry which is preliminary data.</text>
</comment>